<feature type="domain" description="CBS" evidence="3">
    <location>
        <begin position="7"/>
        <end position="65"/>
    </location>
</feature>
<evidence type="ECO:0000259" key="3">
    <source>
        <dbReference type="PROSITE" id="PS51371"/>
    </source>
</evidence>
<keyword evidence="5" id="KW-1185">Reference proteome</keyword>
<protein>
    <submittedName>
        <fullName evidence="4">CBS domain-containing protein</fullName>
    </submittedName>
</protein>
<dbReference type="SMART" id="SM00116">
    <property type="entry name" value="CBS"/>
    <property type="match status" value="2"/>
</dbReference>
<name>A0A6I6EQ42_9CLOT</name>
<dbReference type="PANTHER" id="PTHR43080:SF2">
    <property type="entry name" value="CBS DOMAIN-CONTAINING PROTEIN"/>
    <property type="match status" value="1"/>
</dbReference>
<dbReference type="Gene3D" id="3.10.580.10">
    <property type="entry name" value="CBS-domain"/>
    <property type="match status" value="1"/>
</dbReference>
<evidence type="ECO:0000313" key="5">
    <source>
        <dbReference type="Proteomes" id="UP000422764"/>
    </source>
</evidence>
<dbReference type="Proteomes" id="UP000422764">
    <property type="component" value="Chromosome"/>
</dbReference>
<feature type="domain" description="CBS" evidence="3">
    <location>
        <begin position="72"/>
        <end position="127"/>
    </location>
</feature>
<dbReference type="SUPFAM" id="SSF54631">
    <property type="entry name" value="CBS-domain pair"/>
    <property type="match status" value="1"/>
</dbReference>
<evidence type="ECO:0000256" key="2">
    <source>
        <dbReference type="PROSITE-ProRule" id="PRU00703"/>
    </source>
</evidence>
<dbReference type="InterPro" id="IPR051257">
    <property type="entry name" value="Diverse_CBS-Domain"/>
</dbReference>
<dbReference type="Pfam" id="PF00571">
    <property type="entry name" value="CBS"/>
    <property type="match status" value="2"/>
</dbReference>
<accession>A0A6I6EQ42</accession>
<dbReference type="InterPro" id="IPR000644">
    <property type="entry name" value="CBS_dom"/>
</dbReference>
<proteinExistence type="predicted"/>
<organism evidence="4 5">
    <name type="scientific">Clostridium bovifaecis</name>
    <dbReference type="NCBI Taxonomy" id="2184719"/>
    <lineage>
        <taxon>Bacteria</taxon>
        <taxon>Bacillati</taxon>
        <taxon>Bacillota</taxon>
        <taxon>Clostridia</taxon>
        <taxon>Eubacteriales</taxon>
        <taxon>Clostridiaceae</taxon>
        <taxon>Clostridium</taxon>
    </lineage>
</organism>
<sequence length="132" mass="15207">MRIRDIMHFEVIMLNPEDTARKALEVMNEKKINGAPVVDKDRKLQGIIVKADVYRFLIEEGHYDTYPISNIMTKEVVTADIDEDIIDVAQKIIDNEIVAIPVLEEEKVIGLVSIENLIQHFIDIYKEKKADN</sequence>
<dbReference type="PROSITE" id="PS51371">
    <property type="entry name" value="CBS"/>
    <property type="match status" value="2"/>
</dbReference>
<keyword evidence="1 2" id="KW-0129">CBS domain</keyword>
<gene>
    <name evidence="4" type="ORF">GOM49_12355</name>
</gene>
<evidence type="ECO:0000313" key="4">
    <source>
        <dbReference type="EMBL" id="QGU95779.1"/>
    </source>
</evidence>
<reference evidence="4 5" key="1">
    <citation type="submission" date="2019-12" db="EMBL/GenBank/DDBJ databases">
        <title>Genome sequenceing of Clostridium bovifaecis.</title>
        <authorList>
            <person name="Yao Y."/>
        </authorList>
    </citation>
    <scope>NUCLEOTIDE SEQUENCE [LARGE SCALE GENOMIC DNA]</scope>
    <source>
        <strain evidence="4 5">BXX</strain>
    </source>
</reference>
<dbReference type="InterPro" id="IPR046342">
    <property type="entry name" value="CBS_dom_sf"/>
</dbReference>
<dbReference type="AlphaFoldDB" id="A0A6I6EQ42"/>
<dbReference type="EMBL" id="CP046522">
    <property type="protein sequence ID" value="QGU95779.1"/>
    <property type="molecule type" value="Genomic_DNA"/>
</dbReference>
<evidence type="ECO:0000256" key="1">
    <source>
        <dbReference type="ARBA" id="ARBA00023122"/>
    </source>
</evidence>
<dbReference type="PANTHER" id="PTHR43080">
    <property type="entry name" value="CBS DOMAIN-CONTAINING PROTEIN CBSX3, MITOCHONDRIAL"/>
    <property type="match status" value="1"/>
</dbReference>